<organism evidence="1 2">
    <name type="scientific">Panicum miliaceum</name>
    <name type="common">Proso millet</name>
    <name type="synonym">Broomcorn millet</name>
    <dbReference type="NCBI Taxonomy" id="4540"/>
    <lineage>
        <taxon>Eukaryota</taxon>
        <taxon>Viridiplantae</taxon>
        <taxon>Streptophyta</taxon>
        <taxon>Embryophyta</taxon>
        <taxon>Tracheophyta</taxon>
        <taxon>Spermatophyta</taxon>
        <taxon>Magnoliopsida</taxon>
        <taxon>Liliopsida</taxon>
        <taxon>Poales</taxon>
        <taxon>Poaceae</taxon>
        <taxon>PACMAD clade</taxon>
        <taxon>Panicoideae</taxon>
        <taxon>Panicodae</taxon>
        <taxon>Paniceae</taxon>
        <taxon>Panicinae</taxon>
        <taxon>Panicum</taxon>
        <taxon>Panicum sect. Panicum</taxon>
    </lineage>
</organism>
<gene>
    <name evidence="1" type="ORF">C2845_PM07G28110</name>
</gene>
<dbReference type="AlphaFoldDB" id="A0A3L6SJ21"/>
<dbReference type="PANTHER" id="PTHR33544:SF5">
    <property type="entry name" value="DUF4005 DOMAIN-CONTAINING PROTEIN"/>
    <property type="match status" value="1"/>
</dbReference>
<comment type="caution">
    <text evidence="1">The sequence shown here is derived from an EMBL/GenBank/DDBJ whole genome shotgun (WGS) entry which is preliminary data.</text>
</comment>
<keyword evidence="2" id="KW-1185">Reference proteome</keyword>
<evidence type="ECO:0000313" key="2">
    <source>
        <dbReference type="Proteomes" id="UP000275267"/>
    </source>
</evidence>
<dbReference type="PANTHER" id="PTHR33544">
    <property type="entry name" value="DUF4005 DOMAIN-CONTAINING PROTEIN-RELATED"/>
    <property type="match status" value="1"/>
</dbReference>
<sequence>MAHEVRLSNLSCDPNFYRFLLRIGHASLWLSAGVGWGVRQDGWPLGLGALSARAGELRGVDLILSGSPSFSTTFTSSHSASSLPSTDFDTESSWSLSRGGGGGGGMTLASLIGLVDAMESRRRPSARAGRSGRLRALLLSLCLRSHLENGRGAPSLREFLEMERRASGAPSDAHGL</sequence>
<accession>A0A3L6SJ21</accession>
<dbReference type="OrthoDB" id="1924128at2759"/>
<dbReference type="EMBL" id="PQIB02000004">
    <property type="protein sequence ID" value="RLN22060.1"/>
    <property type="molecule type" value="Genomic_DNA"/>
</dbReference>
<reference evidence="2" key="1">
    <citation type="journal article" date="2019" name="Nat. Commun.">
        <title>The genome of broomcorn millet.</title>
        <authorList>
            <person name="Zou C."/>
            <person name="Miki D."/>
            <person name="Li D."/>
            <person name="Tang Q."/>
            <person name="Xiao L."/>
            <person name="Rajput S."/>
            <person name="Deng P."/>
            <person name="Jia W."/>
            <person name="Huang R."/>
            <person name="Zhang M."/>
            <person name="Sun Y."/>
            <person name="Hu J."/>
            <person name="Fu X."/>
            <person name="Schnable P.S."/>
            <person name="Li F."/>
            <person name="Zhang H."/>
            <person name="Feng B."/>
            <person name="Zhu X."/>
            <person name="Liu R."/>
            <person name="Schnable J.C."/>
            <person name="Zhu J.-K."/>
            <person name="Zhang H."/>
        </authorList>
    </citation>
    <scope>NUCLEOTIDE SEQUENCE [LARGE SCALE GENOMIC DNA]</scope>
</reference>
<dbReference type="InterPro" id="IPR040344">
    <property type="entry name" value="At3g17950-like"/>
</dbReference>
<dbReference type="Proteomes" id="UP000275267">
    <property type="component" value="Unassembled WGS sequence"/>
</dbReference>
<name>A0A3L6SJ21_PANMI</name>
<protein>
    <submittedName>
        <fullName evidence="1">Uncharacterized protein</fullName>
    </submittedName>
</protein>
<proteinExistence type="predicted"/>
<evidence type="ECO:0000313" key="1">
    <source>
        <dbReference type="EMBL" id="RLN22060.1"/>
    </source>
</evidence>